<evidence type="ECO:0000313" key="1">
    <source>
        <dbReference type="Proteomes" id="UP000818029"/>
    </source>
</evidence>
<name>A0A1U8HW85_GOSHI</name>
<evidence type="ECO:0008006" key="3">
    <source>
        <dbReference type="Google" id="ProtNLM"/>
    </source>
</evidence>
<sequence length="104" mass="11917">MTQNLKLSKNDSEKLYDPSIYRSIVGSLLYLTAMRLDLMFPATMLSMFIWELLRGFSEYIVAMTTANQAIWLRNLLFDLGFEQESVIVLLCDNKSAISITENPV</sequence>
<organism evidence="1 2">
    <name type="scientific">Gossypium hirsutum</name>
    <name type="common">Upland cotton</name>
    <name type="synonym">Gossypium mexicanum</name>
    <dbReference type="NCBI Taxonomy" id="3635"/>
    <lineage>
        <taxon>Eukaryota</taxon>
        <taxon>Viridiplantae</taxon>
        <taxon>Streptophyta</taxon>
        <taxon>Embryophyta</taxon>
        <taxon>Tracheophyta</taxon>
        <taxon>Spermatophyta</taxon>
        <taxon>Magnoliopsida</taxon>
        <taxon>eudicotyledons</taxon>
        <taxon>Gunneridae</taxon>
        <taxon>Pentapetalae</taxon>
        <taxon>rosids</taxon>
        <taxon>malvids</taxon>
        <taxon>Malvales</taxon>
        <taxon>Malvaceae</taxon>
        <taxon>Malvoideae</taxon>
        <taxon>Gossypium</taxon>
    </lineage>
</organism>
<evidence type="ECO:0000313" key="2">
    <source>
        <dbReference type="RefSeq" id="XP_016667604.1"/>
    </source>
</evidence>
<protein>
    <recommendedName>
        <fullName evidence="3">Retrovirus-related Pol polyprotein from transposon TNT 1-94</fullName>
    </recommendedName>
</protein>
<accession>A0A1U8HW85</accession>
<proteinExistence type="predicted"/>
<dbReference type="AlphaFoldDB" id="A0A1U8HW85"/>
<reference evidence="2" key="2">
    <citation type="submission" date="2025-08" db="UniProtKB">
        <authorList>
            <consortium name="RefSeq"/>
        </authorList>
    </citation>
    <scope>IDENTIFICATION</scope>
</reference>
<dbReference type="GeneID" id="107887897"/>
<dbReference type="RefSeq" id="XP_016667604.1">
    <property type="nucleotide sequence ID" value="XM_016812115.1"/>
</dbReference>
<reference evidence="1" key="1">
    <citation type="journal article" date="2020" name="Nat. Genet.">
        <title>Genomic diversifications of five Gossypium allopolyploid species and their impact on cotton improvement.</title>
        <authorList>
            <person name="Chen Z.J."/>
            <person name="Sreedasyam A."/>
            <person name="Ando A."/>
            <person name="Song Q."/>
            <person name="De Santiago L.M."/>
            <person name="Hulse-Kemp A.M."/>
            <person name="Ding M."/>
            <person name="Ye W."/>
            <person name="Kirkbride R.C."/>
            <person name="Jenkins J."/>
            <person name="Plott C."/>
            <person name="Lovell J."/>
            <person name="Lin Y.M."/>
            <person name="Vaughn R."/>
            <person name="Liu B."/>
            <person name="Simpson S."/>
            <person name="Scheffler B.E."/>
            <person name="Wen L."/>
            <person name="Saski C.A."/>
            <person name="Grover C.E."/>
            <person name="Hu G."/>
            <person name="Conover J.L."/>
            <person name="Carlson J.W."/>
            <person name="Shu S."/>
            <person name="Boston L.B."/>
            <person name="Williams M."/>
            <person name="Peterson D.G."/>
            <person name="McGee K."/>
            <person name="Jones D.C."/>
            <person name="Wendel J.F."/>
            <person name="Stelly D.M."/>
            <person name="Grimwood J."/>
            <person name="Schmutz J."/>
        </authorList>
    </citation>
    <scope>NUCLEOTIDE SEQUENCE [LARGE SCALE GENOMIC DNA]</scope>
    <source>
        <strain evidence="1">cv. TM-1</strain>
    </source>
</reference>
<dbReference type="Proteomes" id="UP000818029">
    <property type="component" value="Chromosome A03"/>
</dbReference>
<dbReference type="PaxDb" id="3635-A0A1U8HW85"/>
<dbReference type="KEGG" id="ghi:107887897"/>
<dbReference type="PANTHER" id="PTHR11439:SF502">
    <property type="entry name" value="SECRETED RXLR EFFECTOR PROTEIN 161-LIKE"/>
    <property type="match status" value="1"/>
</dbReference>
<dbReference type="PANTHER" id="PTHR11439">
    <property type="entry name" value="GAG-POL-RELATED RETROTRANSPOSON"/>
    <property type="match status" value="1"/>
</dbReference>
<keyword evidence="1" id="KW-1185">Reference proteome</keyword>
<gene>
    <name evidence="2" type="primary">LOC107887897</name>
</gene>